<dbReference type="PANTHER" id="PTHR12202">
    <property type="entry name" value="ESF1 HOMOLOG"/>
    <property type="match status" value="1"/>
</dbReference>
<feature type="region of interest" description="Disordered" evidence="2">
    <location>
        <begin position="1"/>
        <end position="39"/>
    </location>
</feature>
<evidence type="ECO:0000256" key="1">
    <source>
        <dbReference type="SAM" id="Coils"/>
    </source>
</evidence>
<evidence type="ECO:0000256" key="2">
    <source>
        <dbReference type="SAM" id="MobiDB-lite"/>
    </source>
</evidence>
<feature type="compositionally biased region" description="Basic and acidic residues" evidence="2">
    <location>
        <begin position="20"/>
        <end position="33"/>
    </location>
</feature>
<feature type="domain" description="ESF1 RRM" evidence="3">
    <location>
        <begin position="162"/>
        <end position="295"/>
    </location>
</feature>
<dbReference type="GO" id="GO:0003723">
    <property type="term" value="F:RNA binding"/>
    <property type="evidence" value="ECO:0007669"/>
    <property type="project" value="TreeGrafter"/>
</dbReference>
<sequence>MTKNKKREKSKFQNNAITSEDPRFAHVRKDPRFTRPKKKDVKITLDERFAHMLTNKEFSDTPKVDKYGRPISSDKVAKELQRYYKLRDDEFKSKSESSESDEEQNHATTEEETDIENNDLPAFDHARGEGAYESSDNEVENEELIEQESDEYHEEVPLGDETHRLAVVNLDWDNVKASDLMKVFNGFKSDGSIIRSIKIYPSEFGKERIEKETREDTNAIIINDNGEEFDTEELRRYQLDRLKYYYAVVDCDTVETARHIYQQCDGAEFESTANFFDLRFIPDNMEFNDEPKDECFQAPEIYKPVNFVTDALQNSSVKLTWDGDDPYRVKTICQNFTKKDLDYMDFKAYIASSSEESDDDVEEARQKYKNLLNEIENDNAEEQDMEITFTPGLSEAVALNSAEK</sequence>
<accession>A0A9N9HX55</accession>
<dbReference type="PANTHER" id="PTHR12202:SF0">
    <property type="entry name" value="ESF1 HOMOLOG"/>
    <property type="match status" value="1"/>
</dbReference>
<gene>
    <name evidence="4" type="ORF">FMOSSE_LOCUS14252</name>
</gene>
<feature type="region of interest" description="Disordered" evidence="2">
    <location>
        <begin position="88"/>
        <end position="143"/>
    </location>
</feature>
<dbReference type="InterPro" id="IPR056750">
    <property type="entry name" value="RRM_ESF1"/>
</dbReference>
<dbReference type="Pfam" id="PF25121">
    <property type="entry name" value="RRM_ESF1"/>
    <property type="match status" value="1"/>
</dbReference>
<evidence type="ECO:0000259" key="3">
    <source>
        <dbReference type="Pfam" id="PF25121"/>
    </source>
</evidence>
<organism evidence="4 5">
    <name type="scientific">Funneliformis mosseae</name>
    <name type="common">Endomycorrhizal fungus</name>
    <name type="synonym">Glomus mosseae</name>
    <dbReference type="NCBI Taxonomy" id="27381"/>
    <lineage>
        <taxon>Eukaryota</taxon>
        <taxon>Fungi</taxon>
        <taxon>Fungi incertae sedis</taxon>
        <taxon>Mucoromycota</taxon>
        <taxon>Glomeromycotina</taxon>
        <taxon>Glomeromycetes</taxon>
        <taxon>Glomerales</taxon>
        <taxon>Glomeraceae</taxon>
        <taxon>Funneliformis</taxon>
    </lineage>
</organism>
<dbReference type="InterPro" id="IPR039754">
    <property type="entry name" value="Esf1"/>
</dbReference>
<feature type="non-terminal residue" evidence="4">
    <location>
        <position position="404"/>
    </location>
</feature>
<dbReference type="EMBL" id="CAJVPP010010358">
    <property type="protein sequence ID" value="CAG8709883.1"/>
    <property type="molecule type" value="Genomic_DNA"/>
</dbReference>
<evidence type="ECO:0000313" key="4">
    <source>
        <dbReference type="EMBL" id="CAG8709883.1"/>
    </source>
</evidence>
<dbReference type="AlphaFoldDB" id="A0A9N9HX55"/>
<name>A0A9N9HX55_FUNMO</name>
<dbReference type="GO" id="GO:0006364">
    <property type="term" value="P:rRNA processing"/>
    <property type="evidence" value="ECO:0007669"/>
    <property type="project" value="InterPro"/>
</dbReference>
<feature type="coiled-coil region" evidence="1">
    <location>
        <begin position="354"/>
        <end position="388"/>
    </location>
</feature>
<comment type="caution">
    <text evidence="4">The sequence shown here is derived from an EMBL/GenBank/DDBJ whole genome shotgun (WGS) entry which is preliminary data.</text>
</comment>
<proteinExistence type="predicted"/>
<keyword evidence="5" id="KW-1185">Reference proteome</keyword>
<feature type="compositionally biased region" description="Basic and acidic residues" evidence="2">
    <location>
        <begin position="88"/>
        <end position="109"/>
    </location>
</feature>
<protein>
    <submittedName>
        <fullName evidence="4">11880_t:CDS:1</fullName>
    </submittedName>
</protein>
<reference evidence="4" key="1">
    <citation type="submission" date="2021-06" db="EMBL/GenBank/DDBJ databases">
        <authorList>
            <person name="Kallberg Y."/>
            <person name="Tangrot J."/>
            <person name="Rosling A."/>
        </authorList>
    </citation>
    <scope>NUCLEOTIDE SEQUENCE</scope>
    <source>
        <strain evidence="4">87-6 pot B 2015</strain>
    </source>
</reference>
<evidence type="ECO:0000313" key="5">
    <source>
        <dbReference type="Proteomes" id="UP000789375"/>
    </source>
</evidence>
<dbReference type="Proteomes" id="UP000789375">
    <property type="component" value="Unassembled WGS sequence"/>
</dbReference>
<keyword evidence="1" id="KW-0175">Coiled coil</keyword>